<evidence type="ECO:0008006" key="3">
    <source>
        <dbReference type="Google" id="ProtNLM"/>
    </source>
</evidence>
<dbReference type="RefSeq" id="WP_175211402.1">
    <property type="nucleotide sequence ID" value="NZ_CADILG010000089.1"/>
</dbReference>
<accession>A0A6S7EX60</accession>
<protein>
    <recommendedName>
        <fullName evidence="3">DUF4442 domain-containing protein</fullName>
    </recommendedName>
</protein>
<keyword evidence="2" id="KW-1185">Reference proteome</keyword>
<dbReference type="Pfam" id="PF14539">
    <property type="entry name" value="DUF4442"/>
    <property type="match status" value="1"/>
</dbReference>
<name>A0A6S7EX60_9BURK</name>
<evidence type="ECO:0000313" key="2">
    <source>
        <dbReference type="Proteomes" id="UP000494117"/>
    </source>
</evidence>
<dbReference type="AlphaFoldDB" id="A0A6S7EX60"/>
<gene>
    <name evidence="1" type="ORF">LMG26858_06048</name>
</gene>
<organism evidence="1 2">
    <name type="scientific">Achromobacter anxifer</name>
    <dbReference type="NCBI Taxonomy" id="1287737"/>
    <lineage>
        <taxon>Bacteria</taxon>
        <taxon>Pseudomonadati</taxon>
        <taxon>Pseudomonadota</taxon>
        <taxon>Betaproteobacteria</taxon>
        <taxon>Burkholderiales</taxon>
        <taxon>Alcaligenaceae</taxon>
        <taxon>Achromobacter</taxon>
    </lineage>
</organism>
<dbReference type="EMBL" id="CADILG010000089">
    <property type="protein sequence ID" value="CAB3927635.1"/>
    <property type="molecule type" value="Genomic_DNA"/>
</dbReference>
<proteinExistence type="predicted"/>
<evidence type="ECO:0000313" key="1">
    <source>
        <dbReference type="EMBL" id="CAB3927635.1"/>
    </source>
</evidence>
<sequence>MKPYWFKNLSPQWRARLMRVGFNLHPAFRATGGKVVHVSADFHHIRIKLPLLRRTRNIVGSMYGGSLFAVTDGAHPTMLMSALGADHIVWDKAATIRYRKPAYVTLYVDFRLPAGEIAEIRRLLARDHETTRTYTVELKDREGVVYAVVERTIYIADKKFYKQKNTGGASCVVSPEDGPPS</sequence>
<dbReference type="InterPro" id="IPR029069">
    <property type="entry name" value="HotDog_dom_sf"/>
</dbReference>
<dbReference type="Gene3D" id="3.10.129.10">
    <property type="entry name" value="Hotdog Thioesterase"/>
    <property type="match status" value="1"/>
</dbReference>
<dbReference type="Proteomes" id="UP000494117">
    <property type="component" value="Unassembled WGS sequence"/>
</dbReference>
<reference evidence="1 2" key="1">
    <citation type="submission" date="2020-04" db="EMBL/GenBank/DDBJ databases">
        <authorList>
            <person name="De Canck E."/>
        </authorList>
    </citation>
    <scope>NUCLEOTIDE SEQUENCE [LARGE SCALE GENOMIC DNA]</scope>
    <source>
        <strain evidence="1 2">LMG 26858</strain>
    </source>
</reference>
<dbReference type="InterPro" id="IPR027961">
    <property type="entry name" value="DUF4442"/>
</dbReference>
<dbReference type="SUPFAM" id="SSF54637">
    <property type="entry name" value="Thioesterase/thiol ester dehydrase-isomerase"/>
    <property type="match status" value="1"/>
</dbReference>